<organism evidence="1 2">
    <name type="scientific">Acaulospora morrowiae</name>
    <dbReference type="NCBI Taxonomy" id="94023"/>
    <lineage>
        <taxon>Eukaryota</taxon>
        <taxon>Fungi</taxon>
        <taxon>Fungi incertae sedis</taxon>
        <taxon>Mucoromycota</taxon>
        <taxon>Glomeromycotina</taxon>
        <taxon>Glomeromycetes</taxon>
        <taxon>Diversisporales</taxon>
        <taxon>Acaulosporaceae</taxon>
        <taxon>Acaulospora</taxon>
    </lineage>
</organism>
<protein>
    <submittedName>
        <fullName evidence="1">11019_t:CDS:1</fullName>
    </submittedName>
</protein>
<dbReference type="Gene3D" id="3.90.228.10">
    <property type="match status" value="1"/>
</dbReference>
<proteinExistence type="predicted"/>
<comment type="caution">
    <text evidence="1">The sequence shown here is derived from an EMBL/GenBank/DDBJ whole genome shotgun (WGS) entry which is preliminary data.</text>
</comment>
<evidence type="ECO:0000313" key="2">
    <source>
        <dbReference type="Proteomes" id="UP000789342"/>
    </source>
</evidence>
<dbReference type="SUPFAM" id="SSF56399">
    <property type="entry name" value="ADP-ribosylation"/>
    <property type="match status" value="1"/>
</dbReference>
<dbReference type="AlphaFoldDB" id="A0A9N9GES3"/>
<accession>A0A9N9GES3</accession>
<evidence type="ECO:0000313" key="1">
    <source>
        <dbReference type="EMBL" id="CAG8597318.1"/>
    </source>
</evidence>
<dbReference type="OrthoDB" id="2444222at2759"/>
<keyword evidence="2" id="KW-1185">Reference proteome</keyword>
<name>A0A9N9GES3_9GLOM</name>
<dbReference type="EMBL" id="CAJVPV010005878">
    <property type="protein sequence ID" value="CAG8597318.1"/>
    <property type="molecule type" value="Genomic_DNA"/>
</dbReference>
<sequence length="626" mass="69723">MERGNDSGSVQLDNLEKCNKSFLEKIGSFIRQMSYRSNMQFTVCKNSNCQNRSIDSVGGYCSPMCQAKDYTQLLPSFSDAGYFAGNGNRQEPLTNGRCPPQQGPIPCNVTRPQRNNFVELFQDNYIPPISSIFSINSMLPKVYDGNVSSRPTSVFRPQGMKSQTQYINDDDDIQISCQFCFNFTSPNKNNCDSCGAILRKRNGGDINPDQPTKDCTQLNCAPTNLTSLDWSLPHLQPLPQLTPTSCWLSPQPPSNLELPQLPQAVSKDNWSFNKLTSTIVSDKSLIACPSCSFMNGSFLIRCLMCDANLEPLNLNNTGEFLYDGVEIQCSSCCSFNDPRNDQCKICSTSLKLIPTLSEFTSPSKNLDSETPDLIIMTKCLFCACLNDSRYKRCEFCFNNLSQPLDSQQQNDCNTASTVKGGAPVTGVNIVEEQASVPRSPSSRKKRSIKTQMIVLSEPSQEYIAIKQLFSNGLPRSRILAIIRLQMPNKLVAAHENYKKEIALQCASPTQNNTYRMFHGTKVSCDPQRFIDGNISFCKTGCGLCGIAQSGNQRRYSRFNGRMWFANSSQISLGYCRSFNKYARFFKNVMGMFVVDVVSSTPGNIIIVDKNKASYASKIPNIIRVSA</sequence>
<dbReference type="Proteomes" id="UP000789342">
    <property type="component" value="Unassembled WGS sequence"/>
</dbReference>
<gene>
    <name evidence="1" type="ORF">AMORRO_LOCUS7624</name>
</gene>
<reference evidence="1" key="1">
    <citation type="submission" date="2021-06" db="EMBL/GenBank/DDBJ databases">
        <authorList>
            <person name="Kallberg Y."/>
            <person name="Tangrot J."/>
            <person name="Rosling A."/>
        </authorList>
    </citation>
    <scope>NUCLEOTIDE SEQUENCE</scope>
    <source>
        <strain evidence="1">CL551</strain>
    </source>
</reference>